<dbReference type="Proteomes" id="UP000188481">
    <property type="component" value="Unassembled WGS sequence"/>
</dbReference>
<evidence type="ECO:0000256" key="2">
    <source>
        <dbReference type="SAM" id="SignalP"/>
    </source>
</evidence>
<gene>
    <name evidence="3" type="ORF">BKK54_05685</name>
</gene>
<name>A0A1V3J5S2_9PAST</name>
<keyword evidence="2" id="KW-0732">Signal</keyword>
<feature type="compositionally biased region" description="Basic and acidic residues" evidence="1">
    <location>
        <begin position="72"/>
        <end position="103"/>
    </location>
</feature>
<feature type="signal peptide" evidence="2">
    <location>
        <begin position="1"/>
        <end position="18"/>
    </location>
</feature>
<evidence type="ECO:0000313" key="4">
    <source>
        <dbReference type="Proteomes" id="UP000188481"/>
    </source>
</evidence>
<evidence type="ECO:0000313" key="3">
    <source>
        <dbReference type="EMBL" id="OOF50576.1"/>
    </source>
</evidence>
<sequence>MKLSLPIFIGLSVLTLAACDKQEAKTTEKSTALTENSIVPKAEEKTDTSAETEMAVGTETAVEQAEIAVSQKSDELKNDEIETKSVSEKSETEAEQTKPKTEKTNLQSAVENTDTQPVVSNDSKKVSKKITKVNRENRYLKEQKAMLKVLESQYQQVRCTPETAKLGENSFCRQEERRLFLEIERVKNEIRLNR</sequence>
<evidence type="ECO:0000256" key="1">
    <source>
        <dbReference type="SAM" id="MobiDB-lite"/>
    </source>
</evidence>
<accession>A0A1V3J5S2</accession>
<feature type="region of interest" description="Disordered" evidence="1">
    <location>
        <begin position="23"/>
        <end position="123"/>
    </location>
</feature>
<proteinExistence type="predicted"/>
<dbReference type="PROSITE" id="PS51257">
    <property type="entry name" value="PROKAR_LIPOPROTEIN"/>
    <property type="match status" value="1"/>
</dbReference>
<reference evidence="3 4" key="1">
    <citation type="submission" date="2016-10" db="EMBL/GenBank/DDBJ databases">
        <title>Rodentibacter gen. nov. and new species.</title>
        <authorList>
            <person name="Christensen H."/>
        </authorList>
    </citation>
    <scope>NUCLEOTIDE SEQUENCE [LARGE SCALE GENOMIC DNA]</scope>
    <source>
        <strain evidence="4">ppn416</strain>
    </source>
</reference>
<dbReference type="AlphaFoldDB" id="A0A1V3J5S2"/>
<organism evidence="3 4">
    <name type="scientific">Rodentibacter genomosp. 1</name>
    <dbReference type="NCBI Taxonomy" id="1908264"/>
    <lineage>
        <taxon>Bacteria</taxon>
        <taxon>Pseudomonadati</taxon>
        <taxon>Pseudomonadota</taxon>
        <taxon>Gammaproteobacteria</taxon>
        <taxon>Pasteurellales</taxon>
        <taxon>Pasteurellaceae</taxon>
        <taxon>Rodentibacter</taxon>
    </lineage>
</organism>
<dbReference type="RefSeq" id="WP_077542175.1">
    <property type="nucleotide sequence ID" value="NZ_MLHN01000009.1"/>
</dbReference>
<feature type="chain" id="PRO_5012640861" description="Lipoprotein" evidence="2">
    <location>
        <begin position="19"/>
        <end position="194"/>
    </location>
</feature>
<protein>
    <recommendedName>
        <fullName evidence="5">Lipoprotein</fullName>
    </recommendedName>
</protein>
<comment type="caution">
    <text evidence="3">The sequence shown here is derived from an EMBL/GenBank/DDBJ whole genome shotgun (WGS) entry which is preliminary data.</text>
</comment>
<keyword evidence="4" id="KW-1185">Reference proteome</keyword>
<dbReference type="STRING" id="1908264.BKK54_05685"/>
<evidence type="ECO:0008006" key="5">
    <source>
        <dbReference type="Google" id="ProtNLM"/>
    </source>
</evidence>
<dbReference type="EMBL" id="MLHN01000009">
    <property type="protein sequence ID" value="OOF50576.1"/>
    <property type="molecule type" value="Genomic_DNA"/>
</dbReference>
<feature type="compositionally biased region" description="Polar residues" evidence="1">
    <location>
        <begin position="104"/>
        <end position="117"/>
    </location>
</feature>